<dbReference type="EMBL" id="MN739100">
    <property type="protein sequence ID" value="QHS88578.1"/>
    <property type="molecule type" value="Genomic_DNA"/>
</dbReference>
<name>A0A6C0BAQ2_9ZZZZ</name>
<sequence length="169" mass="19958">MAIITEEDNYDGIDIRQQLPNDGDYVKMKMKPSDDGAVKEFAYGKVSKINKGTVGQVIVDEDEYDLLFELTIRQYFMENGSVVYDKWRFKQRIILGDIINWRTITFDEYQMIDDAFENTSEDGPIEPQSEPVLEESPITDVPIQGGRRKTRRNRRKTRRNRRKSRRSRR</sequence>
<dbReference type="AlphaFoldDB" id="A0A6C0BAQ2"/>
<organism evidence="2">
    <name type="scientific">viral metagenome</name>
    <dbReference type="NCBI Taxonomy" id="1070528"/>
    <lineage>
        <taxon>unclassified sequences</taxon>
        <taxon>metagenomes</taxon>
        <taxon>organismal metagenomes</taxon>
    </lineage>
</organism>
<reference evidence="2" key="1">
    <citation type="journal article" date="2020" name="Nature">
        <title>Giant virus diversity and host interactions through global metagenomics.</title>
        <authorList>
            <person name="Schulz F."/>
            <person name="Roux S."/>
            <person name="Paez-Espino D."/>
            <person name="Jungbluth S."/>
            <person name="Walsh D.A."/>
            <person name="Denef V.J."/>
            <person name="McMahon K.D."/>
            <person name="Konstantinidis K.T."/>
            <person name="Eloe-Fadrosh E.A."/>
            <person name="Kyrpides N.C."/>
            <person name="Woyke T."/>
        </authorList>
    </citation>
    <scope>NUCLEOTIDE SEQUENCE</scope>
    <source>
        <strain evidence="2">GVMAG-M-3300010158-55</strain>
    </source>
</reference>
<feature type="compositionally biased region" description="Basic residues" evidence="1">
    <location>
        <begin position="146"/>
        <end position="169"/>
    </location>
</feature>
<evidence type="ECO:0000313" key="2">
    <source>
        <dbReference type="EMBL" id="QHS88578.1"/>
    </source>
</evidence>
<protein>
    <submittedName>
        <fullName evidence="2">Uncharacterized protein</fullName>
    </submittedName>
</protein>
<proteinExistence type="predicted"/>
<evidence type="ECO:0000256" key="1">
    <source>
        <dbReference type="SAM" id="MobiDB-lite"/>
    </source>
</evidence>
<feature type="region of interest" description="Disordered" evidence="1">
    <location>
        <begin position="118"/>
        <end position="169"/>
    </location>
</feature>
<accession>A0A6C0BAQ2</accession>